<feature type="compositionally biased region" description="Polar residues" evidence="3">
    <location>
        <begin position="11"/>
        <end position="22"/>
    </location>
</feature>
<dbReference type="InterPro" id="IPR017871">
    <property type="entry name" value="ABC_transporter-like_CS"/>
</dbReference>
<dbReference type="GO" id="GO:0016887">
    <property type="term" value="F:ATP hydrolysis activity"/>
    <property type="evidence" value="ECO:0007669"/>
    <property type="project" value="InterPro"/>
</dbReference>
<feature type="domain" description="ABC transporter" evidence="4">
    <location>
        <begin position="50"/>
        <end position="280"/>
    </location>
</feature>
<gene>
    <name evidence="5" type="ORF">HGI30_05580</name>
</gene>
<proteinExistence type="predicted"/>
<dbReference type="InterPro" id="IPR003439">
    <property type="entry name" value="ABC_transporter-like_ATP-bd"/>
</dbReference>
<dbReference type="Proteomes" id="UP000502136">
    <property type="component" value="Chromosome"/>
</dbReference>
<evidence type="ECO:0000256" key="2">
    <source>
        <dbReference type="ARBA" id="ARBA00022840"/>
    </source>
</evidence>
<dbReference type="PROSITE" id="PS50893">
    <property type="entry name" value="ABC_TRANSPORTER_2"/>
    <property type="match status" value="1"/>
</dbReference>
<dbReference type="GO" id="GO:0005524">
    <property type="term" value="F:ATP binding"/>
    <property type="evidence" value="ECO:0007669"/>
    <property type="project" value="UniProtKB-KW"/>
</dbReference>
<evidence type="ECO:0000259" key="4">
    <source>
        <dbReference type="PROSITE" id="PS50893"/>
    </source>
</evidence>
<keyword evidence="6" id="KW-1185">Reference proteome</keyword>
<dbReference type="KEGG" id="palr:HGI30_05580"/>
<accession>A0A6H2GUH4</accession>
<dbReference type="AlphaFoldDB" id="A0A6H2GUH4"/>
<dbReference type="Pfam" id="PF00005">
    <property type="entry name" value="ABC_tran"/>
    <property type="match status" value="1"/>
</dbReference>
<dbReference type="PROSITE" id="PS00211">
    <property type="entry name" value="ABC_TRANSPORTER_1"/>
    <property type="match status" value="1"/>
</dbReference>
<dbReference type="InterPro" id="IPR027417">
    <property type="entry name" value="P-loop_NTPase"/>
</dbReference>
<dbReference type="EMBL" id="CP051428">
    <property type="protein sequence ID" value="QJC51083.1"/>
    <property type="molecule type" value="Genomic_DNA"/>
</dbReference>
<sequence length="318" mass="34584">MLNERKGGNGLSSFDISRTPPLSVQDGRSSRPLPPGESAPPPQEPAQPVIRVRGLRKSYGAKQVLKGIDLEAYPGQIIGYIGPNGAGKSTTQKLMLGLEQGYDGYIEVLGHDISDGSSEYKARIGYVPETAEIYDMLTAREYLAFSGQLYGLPREAAERKAERLLALFGLEEMVDRRIDAFSKGMRQKVMLSAAVLHDPDVLFLDEPLSGLDAGSVAVVKEILARLAARGKAIFYSSHIMDVVEKISSRIVLLHDGKVAADGSFAELQARSEGGSLERIFTRMTGFHEQEAIAERFCGTVAMTPEQLAEEASGENERP</sequence>
<evidence type="ECO:0000313" key="5">
    <source>
        <dbReference type="EMBL" id="QJC51083.1"/>
    </source>
</evidence>
<keyword evidence="2 5" id="KW-0067">ATP-binding</keyword>
<keyword evidence="1" id="KW-0547">Nucleotide-binding</keyword>
<evidence type="ECO:0000256" key="3">
    <source>
        <dbReference type="SAM" id="MobiDB-lite"/>
    </source>
</evidence>
<dbReference type="SMART" id="SM00382">
    <property type="entry name" value="AAA"/>
    <property type="match status" value="1"/>
</dbReference>
<feature type="compositionally biased region" description="Pro residues" evidence="3">
    <location>
        <begin position="32"/>
        <end position="45"/>
    </location>
</feature>
<name>A0A6H2GUH4_9BACL</name>
<dbReference type="SUPFAM" id="SSF52540">
    <property type="entry name" value="P-loop containing nucleoside triphosphate hydrolases"/>
    <property type="match status" value="1"/>
</dbReference>
<evidence type="ECO:0000256" key="1">
    <source>
        <dbReference type="ARBA" id="ARBA00022741"/>
    </source>
</evidence>
<dbReference type="PANTHER" id="PTHR43613">
    <property type="entry name" value="ABC TRANSPORTER, ATP-BINDING PROTEIN"/>
    <property type="match status" value="1"/>
</dbReference>
<organism evidence="5 6">
    <name type="scientific">Paenibacillus albicereus</name>
    <dbReference type="NCBI Taxonomy" id="2726185"/>
    <lineage>
        <taxon>Bacteria</taxon>
        <taxon>Bacillati</taxon>
        <taxon>Bacillota</taxon>
        <taxon>Bacilli</taxon>
        <taxon>Bacillales</taxon>
        <taxon>Paenibacillaceae</taxon>
        <taxon>Paenibacillus</taxon>
    </lineage>
</organism>
<dbReference type="PANTHER" id="PTHR43613:SF1">
    <property type="entry name" value="ABC TRANSPORTER, ATP-BINDING PROTEIN"/>
    <property type="match status" value="1"/>
</dbReference>
<dbReference type="Gene3D" id="3.40.50.300">
    <property type="entry name" value="P-loop containing nucleotide triphosphate hydrolases"/>
    <property type="match status" value="1"/>
</dbReference>
<dbReference type="InterPro" id="IPR003593">
    <property type="entry name" value="AAA+_ATPase"/>
</dbReference>
<protein>
    <submittedName>
        <fullName evidence="5">ABC transporter ATP-binding protein</fullName>
    </submittedName>
</protein>
<dbReference type="CDD" id="cd03230">
    <property type="entry name" value="ABC_DR_subfamily_A"/>
    <property type="match status" value="1"/>
</dbReference>
<feature type="region of interest" description="Disordered" evidence="3">
    <location>
        <begin position="1"/>
        <end position="48"/>
    </location>
</feature>
<evidence type="ECO:0000313" key="6">
    <source>
        <dbReference type="Proteomes" id="UP000502136"/>
    </source>
</evidence>
<reference evidence="5 6" key="1">
    <citation type="submission" date="2020-04" db="EMBL/GenBank/DDBJ databases">
        <title>Novel Paenibacillus strain UniB2 isolated from commercial digestive syrup.</title>
        <authorList>
            <person name="Thorat V."/>
            <person name="Kirdat K."/>
            <person name="Tiwarekar B."/>
            <person name="Yadav A."/>
        </authorList>
    </citation>
    <scope>NUCLEOTIDE SEQUENCE [LARGE SCALE GENOMIC DNA]</scope>
    <source>
        <strain evidence="5 6">UniB2</strain>
    </source>
</reference>